<reference evidence="2 3" key="1">
    <citation type="submission" date="2017-08" db="EMBL/GenBank/DDBJ databases">
        <authorList>
            <person name="Park S.-J."/>
            <person name="Kim H."/>
        </authorList>
    </citation>
    <scope>NUCLEOTIDE SEQUENCE [LARGE SCALE GENOMIC DNA]</scope>
    <source>
        <strain evidence="3">ye3</strain>
    </source>
</reference>
<organism evidence="2 3">
    <name type="scientific">Pollutimonas thiosulfatoxidans</name>
    <dbReference type="NCBI Taxonomy" id="2028345"/>
    <lineage>
        <taxon>Bacteria</taxon>
        <taxon>Pseudomonadati</taxon>
        <taxon>Pseudomonadota</taxon>
        <taxon>Betaproteobacteria</taxon>
        <taxon>Burkholderiales</taxon>
        <taxon>Alcaligenaceae</taxon>
        <taxon>Pollutimonas</taxon>
    </lineage>
</organism>
<keyword evidence="3" id="KW-1185">Reference proteome</keyword>
<protein>
    <submittedName>
        <fullName evidence="2">Uncharacterized protein</fullName>
    </submittedName>
</protein>
<proteinExistence type="predicted"/>
<accession>A0A410G980</accession>
<dbReference type="KEGG" id="pus:CKA81_02710"/>
<name>A0A410G980_9BURK</name>
<feature type="region of interest" description="Disordered" evidence="1">
    <location>
        <begin position="131"/>
        <end position="150"/>
    </location>
</feature>
<dbReference type="Proteomes" id="UP000283474">
    <property type="component" value="Chromosome"/>
</dbReference>
<evidence type="ECO:0000313" key="3">
    <source>
        <dbReference type="Proteomes" id="UP000283474"/>
    </source>
</evidence>
<dbReference type="AlphaFoldDB" id="A0A410G980"/>
<dbReference type="EMBL" id="CP022987">
    <property type="protein sequence ID" value="QAA92874.1"/>
    <property type="molecule type" value="Genomic_DNA"/>
</dbReference>
<gene>
    <name evidence="2" type="ORF">CKA81_02710</name>
</gene>
<evidence type="ECO:0000313" key="2">
    <source>
        <dbReference type="EMBL" id="QAA92874.1"/>
    </source>
</evidence>
<sequence length="206" mass="23440">MSYWRYDLHQAYNFASRRTPLFKSRAADTTQEAAHLSTKRSKRWNGNLDSLAPEFLKEVMEKMEAYGDRVQFQSPGRPAKPSYQVINPTERKMGFDERHLLLRLNEDGNISDELTPIYAMEAVRAAMLRSGRPATRATPARRPASSKSPAAAPVIDTVEQDKYAYFKEHRETLPEGIAAYSQEISRLMKAGLSAEAAFQQIIDQHF</sequence>
<evidence type="ECO:0000256" key="1">
    <source>
        <dbReference type="SAM" id="MobiDB-lite"/>
    </source>
</evidence>